<dbReference type="NCBIfam" id="TIGR01517">
    <property type="entry name" value="ATPase-IIB_Ca"/>
    <property type="match status" value="1"/>
</dbReference>
<evidence type="ECO:0000256" key="3">
    <source>
        <dbReference type="ARBA" id="ARBA00022448"/>
    </source>
</evidence>
<dbReference type="GO" id="GO:0005516">
    <property type="term" value="F:calmodulin binding"/>
    <property type="evidence" value="ECO:0007669"/>
    <property type="project" value="UniProtKB-KW"/>
</dbReference>
<keyword evidence="5 17" id="KW-0812">Transmembrane</keyword>
<dbReference type="Pfam" id="PF00689">
    <property type="entry name" value="Cation_ATPase_C"/>
    <property type="match status" value="1"/>
</dbReference>
<dbReference type="Gene3D" id="2.70.150.10">
    <property type="entry name" value="Calcium-transporting ATPase, cytoplasmic transduction domain A"/>
    <property type="match status" value="1"/>
</dbReference>
<feature type="transmembrane region" description="Helical" evidence="17">
    <location>
        <begin position="931"/>
        <end position="949"/>
    </location>
</feature>
<evidence type="ECO:0000259" key="18">
    <source>
        <dbReference type="Pfam" id="PF00122"/>
    </source>
</evidence>
<dbReference type="SUPFAM" id="SSF56784">
    <property type="entry name" value="HAD-like"/>
    <property type="match status" value="1"/>
</dbReference>
<evidence type="ECO:0000256" key="7">
    <source>
        <dbReference type="ARBA" id="ARBA00022741"/>
    </source>
</evidence>
<dbReference type="PROSITE" id="PS00154">
    <property type="entry name" value="ATPASE_E1_E2"/>
    <property type="match status" value="1"/>
</dbReference>
<evidence type="ECO:0000259" key="19">
    <source>
        <dbReference type="Pfam" id="PF00689"/>
    </source>
</evidence>
<feature type="transmembrane region" description="Helical" evidence="17">
    <location>
        <begin position="330"/>
        <end position="362"/>
    </location>
</feature>
<dbReference type="GO" id="GO:0016887">
    <property type="term" value="F:ATP hydrolysis activity"/>
    <property type="evidence" value="ECO:0007669"/>
    <property type="project" value="InterPro"/>
</dbReference>
<dbReference type="InterPro" id="IPR023214">
    <property type="entry name" value="HAD_sf"/>
</dbReference>
<dbReference type="PANTHER" id="PTHR24093">
    <property type="entry name" value="CATION TRANSPORTING ATPASE"/>
    <property type="match status" value="1"/>
</dbReference>
<keyword evidence="21" id="KW-1185">Reference proteome</keyword>
<dbReference type="SFLD" id="SFLDS00003">
    <property type="entry name" value="Haloacid_Dehalogenase"/>
    <property type="match status" value="1"/>
</dbReference>
<dbReference type="SFLD" id="SFLDF00027">
    <property type="entry name" value="p-type_atpase"/>
    <property type="match status" value="1"/>
</dbReference>
<dbReference type="GO" id="GO:0005524">
    <property type="term" value="F:ATP binding"/>
    <property type="evidence" value="ECO:0007669"/>
    <property type="project" value="UniProtKB-KW"/>
</dbReference>
<keyword evidence="6" id="KW-0479">Metal-binding</keyword>
<dbReference type="InterPro" id="IPR006068">
    <property type="entry name" value="ATPase_P-typ_cation-transptr_C"/>
</dbReference>
<evidence type="ECO:0000256" key="6">
    <source>
        <dbReference type="ARBA" id="ARBA00022723"/>
    </source>
</evidence>
<feature type="transmembrane region" description="Helical" evidence="17">
    <location>
        <begin position="104"/>
        <end position="122"/>
    </location>
</feature>
<feature type="transmembrane region" description="Helical" evidence="17">
    <location>
        <begin position="284"/>
        <end position="304"/>
    </location>
</feature>
<evidence type="ECO:0000256" key="14">
    <source>
        <dbReference type="ARBA" id="ARBA00023065"/>
    </source>
</evidence>
<evidence type="ECO:0000256" key="16">
    <source>
        <dbReference type="ARBA" id="ARBA00048694"/>
    </source>
</evidence>
<dbReference type="InterPro" id="IPR023299">
    <property type="entry name" value="ATPase_P-typ_cyto_dom_N"/>
</dbReference>
<evidence type="ECO:0000256" key="4">
    <source>
        <dbReference type="ARBA" id="ARBA00022568"/>
    </source>
</evidence>
<dbReference type="InterPro" id="IPR059000">
    <property type="entry name" value="ATPase_P-type_domA"/>
</dbReference>
<reference evidence="20" key="1">
    <citation type="submission" date="2020-03" db="EMBL/GenBank/DDBJ databases">
        <title>A high-quality chromosome-level genome assembly of a woody plant with both climbing and erect habits, Rhamnella rubrinervis.</title>
        <authorList>
            <person name="Lu Z."/>
            <person name="Yang Y."/>
            <person name="Zhu X."/>
            <person name="Sun Y."/>
        </authorList>
    </citation>
    <scope>NUCLEOTIDE SEQUENCE</scope>
    <source>
        <strain evidence="20">BYM</strain>
        <tissue evidence="20">Leaf</tissue>
    </source>
</reference>
<dbReference type="InterPro" id="IPR023298">
    <property type="entry name" value="ATPase_P-typ_TM_dom_sf"/>
</dbReference>
<gene>
    <name evidence="20" type="ORF">FNV43_RR02325</name>
</gene>
<dbReference type="InterPro" id="IPR006408">
    <property type="entry name" value="P-type_ATPase_IIB"/>
</dbReference>
<dbReference type="EC" id="7.2.2.10" evidence="17"/>
<dbReference type="InterPro" id="IPR001757">
    <property type="entry name" value="P_typ_ATPase"/>
</dbReference>
<dbReference type="Pfam" id="PF00122">
    <property type="entry name" value="E1-E2_ATPase"/>
    <property type="match status" value="1"/>
</dbReference>
<dbReference type="OrthoDB" id="3352408at2759"/>
<feature type="transmembrane region" description="Helical" evidence="17">
    <location>
        <begin position="753"/>
        <end position="772"/>
    </location>
</feature>
<dbReference type="FunFam" id="1.20.1110.10:FF:000039">
    <property type="entry name" value="Calcium-transporting ATPase"/>
    <property type="match status" value="1"/>
</dbReference>
<evidence type="ECO:0000313" key="21">
    <source>
        <dbReference type="Proteomes" id="UP000796880"/>
    </source>
</evidence>
<dbReference type="PRINTS" id="PR00119">
    <property type="entry name" value="CATATPASE"/>
</dbReference>
<dbReference type="Gene3D" id="1.20.1110.10">
    <property type="entry name" value="Calcium-transporting ATPase, transmembrane domain"/>
    <property type="match status" value="1"/>
</dbReference>
<dbReference type="InterPro" id="IPR018303">
    <property type="entry name" value="ATPase_P-typ_P_site"/>
</dbReference>
<dbReference type="Proteomes" id="UP000796880">
    <property type="component" value="Unassembled WGS sequence"/>
</dbReference>
<dbReference type="NCBIfam" id="TIGR01494">
    <property type="entry name" value="ATPase_P-type"/>
    <property type="match status" value="1"/>
</dbReference>
<dbReference type="GO" id="GO:0005886">
    <property type="term" value="C:plasma membrane"/>
    <property type="evidence" value="ECO:0007669"/>
    <property type="project" value="TreeGrafter"/>
</dbReference>
<dbReference type="PANTHER" id="PTHR24093:SF434">
    <property type="entry name" value="CALCIUM-TRANSPORTING ATPASE 13, PLASMA MEMBRANE-TYPE-RELATED"/>
    <property type="match status" value="1"/>
</dbReference>
<organism evidence="20 21">
    <name type="scientific">Rhamnella rubrinervis</name>
    <dbReference type="NCBI Taxonomy" id="2594499"/>
    <lineage>
        <taxon>Eukaryota</taxon>
        <taxon>Viridiplantae</taxon>
        <taxon>Streptophyta</taxon>
        <taxon>Embryophyta</taxon>
        <taxon>Tracheophyta</taxon>
        <taxon>Spermatophyta</taxon>
        <taxon>Magnoliopsida</taxon>
        <taxon>eudicotyledons</taxon>
        <taxon>Gunneridae</taxon>
        <taxon>Pentapetalae</taxon>
        <taxon>rosids</taxon>
        <taxon>fabids</taxon>
        <taxon>Rosales</taxon>
        <taxon>Rhamnaceae</taxon>
        <taxon>rhamnoid group</taxon>
        <taxon>Rhamneae</taxon>
        <taxon>Rhamnella</taxon>
    </lineage>
</organism>
<keyword evidence="8 17" id="KW-0106">Calcium</keyword>
<dbReference type="SUPFAM" id="SSF81665">
    <property type="entry name" value="Calcium ATPase, transmembrane domain M"/>
    <property type="match status" value="1"/>
</dbReference>
<dbReference type="SUPFAM" id="SSF81653">
    <property type="entry name" value="Calcium ATPase, transduction domain A"/>
    <property type="match status" value="1"/>
</dbReference>
<dbReference type="Pfam" id="PF13246">
    <property type="entry name" value="Cation_ATPase"/>
    <property type="match status" value="1"/>
</dbReference>
<dbReference type="InterPro" id="IPR036412">
    <property type="entry name" value="HAD-like_sf"/>
</dbReference>
<keyword evidence="4 17" id="KW-0109">Calcium transport</keyword>
<comment type="catalytic activity">
    <reaction evidence="16 17">
        <text>Ca(2+)(in) + ATP + H2O = Ca(2+)(out) + ADP + phosphate + H(+)</text>
        <dbReference type="Rhea" id="RHEA:18105"/>
        <dbReference type="ChEBI" id="CHEBI:15377"/>
        <dbReference type="ChEBI" id="CHEBI:15378"/>
        <dbReference type="ChEBI" id="CHEBI:29108"/>
        <dbReference type="ChEBI" id="CHEBI:30616"/>
        <dbReference type="ChEBI" id="CHEBI:43474"/>
        <dbReference type="ChEBI" id="CHEBI:456216"/>
        <dbReference type="EC" id="7.2.2.10"/>
    </reaction>
</comment>
<keyword evidence="3 17" id="KW-0813">Transport</keyword>
<proteinExistence type="inferred from homology"/>
<comment type="caution">
    <text evidence="20">The sequence shown here is derived from an EMBL/GenBank/DDBJ whole genome shotgun (WGS) entry which is preliminary data.</text>
</comment>
<evidence type="ECO:0000256" key="11">
    <source>
        <dbReference type="ARBA" id="ARBA00022860"/>
    </source>
</evidence>
<comment type="function">
    <text evidence="17">Catalyzes the hydrolysis of ATP coupled with the transport of calcium.</text>
</comment>
<dbReference type="SUPFAM" id="SSF81660">
    <property type="entry name" value="Metal cation-transporting ATPase, ATP-binding domain N"/>
    <property type="match status" value="1"/>
</dbReference>
<accession>A0A8K0HR96</accession>
<dbReference type="InterPro" id="IPR008250">
    <property type="entry name" value="ATPase_P-typ_transduc_dom_A_sf"/>
</dbReference>
<dbReference type="EMBL" id="VOIH02000001">
    <property type="protein sequence ID" value="KAF3457667.1"/>
    <property type="molecule type" value="Genomic_DNA"/>
</dbReference>
<dbReference type="AlphaFoldDB" id="A0A8K0HR96"/>
<dbReference type="SFLD" id="SFLDG00002">
    <property type="entry name" value="C1.7:_P-type_atpase_like"/>
    <property type="match status" value="1"/>
</dbReference>
<comment type="subcellular location">
    <subcellularLocation>
        <location evidence="1 17">Membrane</location>
        <topology evidence="1 17">Multi-pass membrane protein</topology>
    </subcellularLocation>
</comment>
<comment type="caution">
    <text evidence="17">Lacks conserved residue(s) required for the propagation of feature annotation.</text>
</comment>
<evidence type="ECO:0000256" key="1">
    <source>
        <dbReference type="ARBA" id="ARBA00004141"/>
    </source>
</evidence>
<dbReference type="GO" id="GO:0046872">
    <property type="term" value="F:metal ion binding"/>
    <property type="evidence" value="ECO:0007669"/>
    <property type="project" value="UniProtKB-KW"/>
</dbReference>
<feature type="domain" description="Cation-transporting P-type ATPase C-terminal" evidence="19">
    <location>
        <begin position="777"/>
        <end position="951"/>
    </location>
</feature>
<protein>
    <recommendedName>
        <fullName evidence="17">Calcium-transporting ATPase</fullName>
        <ecNumber evidence="17">7.2.2.10</ecNumber>
    </recommendedName>
</protein>
<feature type="transmembrane region" description="Helical" evidence="17">
    <location>
        <begin position="142"/>
        <end position="160"/>
    </location>
</feature>
<evidence type="ECO:0000256" key="17">
    <source>
        <dbReference type="RuleBase" id="RU361146"/>
    </source>
</evidence>
<keyword evidence="10" id="KW-0460">Magnesium</keyword>
<keyword evidence="12" id="KW-1278">Translocase</keyword>
<keyword evidence="9 17" id="KW-0067">ATP-binding</keyword>
<evidence type="ECO:0000256" key="13">
    <source>
        <dbReference type="ARBA" id="ARBA00022989"/>
    </source>
</evidence>
<feature type="domain" description="P-type ATPase A" evidence="18">
    <location>
        <begin position="175"/>
        <end position="267"/>
    </location>
</feature>
<evidence type="ECO:0000256" key="12">
    <source>
        <dbReference type="ARBA" id="ARBA00022967"/>
    </source>
</evidence>
<feature type="transmembrane region" description="Helical" evidence="17">
    <location>
        <begin position="897"/>
        <end position="919"/>
    </location>
</feature>
<evidence type="ECO:0000256" key="5">
    <source>
        <dbReference type="ARBA" id="ARBA00022692"/>
    </source>
</evidence>
<evidence type="ECO:0000256" key="9">
    <source>
        <dbReference type="ARBA" id="ARBA00022840"/>
    </source>
</evidence>
<keyword evidence="15 17" id="KW-0472">Membrane</keyword>
<evidence type="ECO:0000256" key="15">
    <source>
        <dbReference type="ARBA" id="ARBA00023136"/>
    </source>
</evidence>
<dbReference type="Gene3D" id="3.40.50.1000">
    <property type="entry name" value="HAD superfamily/HAD-like"/>
    <property type="match status" value="1"/>
</dbReference>
<dbReference type="Gene3D" id="3.40.1110.10">
    <property type="entry name" value="Calcium-transporting ATPase, cytoplasmic domain N"/>
    <property type="match status" value="1"/>
</dbReference>
<name>A0A8K0HR96_9ROSA</name>
<keyword evidence="13 17" id="KW-1133">Transmembrane helix</keyword>
<dbReference type="GO" id="GO:0005388">
    <property type="term" value="F:P-type calcium transporter activity"/>
    <property type="evidence" value="ECO:0007669"/>
    <property type="project" value="UniProtKB-EC"/>
</dbReference>
<dbReference type="PRINTS" id="PR00121">
    <property type="entry name" value="NAKATPASE"/>
</dbReference>
<keyword evidence="7 17" id="KW-0547">Nucleotide-binding</keyword>
<comment type="similarity">
    <text evidence="2 17">Belongs to the cation transport ATPase (P-type) (TC 3.A.3) family. Type IIB subfamily.</text>
</comment>
<evidence type="ECO:0000256" key="2">
    <source>
        <dbReference type="ARBA" id="ARBA00006124"/>
    </source>
</evidence>
<keyword evidence="14 17" id="KW-0406">Ion transport</keyword>
<keyword evidence="11" id="KW-0112">Calmodulin-binding</keyword>
<sequence>MWHSGSFVTVFSSVALLPIYKKSAKKLFQIHQPTLVQLVKDKDLAELQKLGGVDGVALALKTSADHGISISDDDEVARRRESFCSTKRRKPITKGFLHYVKEGFLEHTITILMVCALLSLVLEGLGINSQVQVQQSGLINGVGLFVTLFVIVAVSAIANYKQQKQFERISNANNTTQVDVVRGGRRQQILISEILVGDVICLKIGDKVPADGLFLRGGPLQLDESCMTGVIGHVEVNHGQNPFLLSGTKVVDGYGCMVVTSVGTNTSQETTPLQARLKELTSSICKGGLAVNLLVLVVFVVRYITGNTKDRNGNPQFRGSDTKFTKILKFVMQIIVDVVTILVAANPAGLPMAMTLSFVHAIKRMKFADKVMVKKLSACEIMGSATTICTDKTGTLTMNQMRVAKFWQGKECLLEDRAYYSSMAPNLMELFREGTALNTTGSVYEASGEITGSQTEKAILAWAVKELNMDMEEVARNSNILHIEAFNSETKRSGVLTKRNDDDGSVLHVHWKGAAEVILAMCSSYYDSSGTVKNLDDNQKIEFQQIIEGLAASSLRCIAFAHASYADDEDSNGQLKKDGLVLLGLVGIKDPCRPGAKKAVDVCMSAGVKVKMITGDNVFTAKAIATECGILRPDHDMNIGGAQVIEGAEFRNYSPQERMKKVDKICVMARSSPSDKLLMVQCLKQKGHVVAVIGDGTNDSPALQEADIGLSIMQGTEDAKDSSDIVLLNDNFLSVVTVLKWGRCVYNNIEKVIQFRLTVNIVALVISFVATVSGEEVAFTTLELLWVNLIMDTLGALALASDKPTKELLIQKQPPPVNRTEPFITNIMWRNILPQALYQISVFLTLKFVGKSIFGVGVGGMVNETMMFNTFVLCQVFNVFNSRMLEQKNVFKGVLTNRLFMGIICIIIVLQVVMVEFMNKVAGTKRLGWEQWSFCIGIAAISWPIGWVVKCIPVPEGRNLFATAMEAFLSYLKILLEM</sequence>
<evidence type="ECO:0000256" key="10">
    <source>
        <dbReference type="ARBA" id="ARBA00022842"/>
    </source>
</evidence>
<evidence type="ECO:0000313" key="20">
    <source>
        <dbReference type="EMBL" id="KAF3457667.1"/>
    </source>
</evidence>
<dbReference type="InterPro" id="IPR044492">
    <property type="entry name" value="P_typ_ATPase_HD_dom"/>
</dbReference>
<evidence type="ECO:0000256" key="8">
    <source>
        <dbReference type="ARBA" id="ARBA00022837"/>
    </source>
</evidence>